<keyword evidence="2 3" id="KW-0326">Glycosidase</keyword>
<evidence type="ECO:0000256" key="2">
    <source>
        <dbReference type="ARBA" id="ARBA00023295"/>
    </source>
</evidence>
<proteinExistence type="inferred from homology"/>
<keyword evidence="1 3" id="KW-0378">Hydrolase</keyword>
<evidence type="ECO:0000256" key="4">
    <source>
        <dbReference type="RuleBase" id="RU004453"/>
    </source>
</evidence>
<evidence type="ECO:0000313" key="7">
    <source>
        <dbReference type="EMBL" id="KAK1398509.1"/>
    </source>
</evidence>
<comment type="similarity">
    <text evidence="4">Belongs to the glycosyl hydrolase 18 family.</text>
</comment>
<dbReference type="Pfam" id="PF00704">
    <property type="entry name" value="Glyco_hydro_18"/>
    <property type="match status" value="1"/>
</dbReference>
<keyword evidence="8" id="KW-1185">Reference proteome</keyword>
<sequence length="301" mass="33898">MKAWNILLFIIYFLYFPSSNAANSKLFREYIGAESDSVKLSDLPINSEVEFHLILAFAIDYTTDNLSPTDGVFNVFWETKNLGPDDIASIKDKHSNVKVAISLGGDTVGDGNDYAYFKPKSINSWVQNAVSSLTTIIKQYNIDGIDIDYEHYDSHSNLNMYVECIGQLITTLKDNEVISFASIAPFDDGGEVQSHYLALWRKYGHVIDYVNFQFYAYDKLSVPQFLRYYNQQLHNYQGGQLLASFIIKGNIGLKPDDGFFEACKELKGQGKLGGIYVWCADESKANGFKYEKTSQALLASS</sequence>
<evidence type="ECO:0000259" key="6">
    <source>
        <dbReference type="PROSITE" id="PS51910"/>
    </source>
</evidence>
<keyword evidence="5" id="KW-0732">Signal</keyword>
<dbReference type="PANTHER" id="PTHR46476">
    <property type="entry name" value="CHITINASE 2-LIKE"/>
    <property type="match status" value="1"/>
</dbReference>
<dbReference type="PRINTS" id="PR00551">
    <property type="entry name" value="2SGLOBULIN"/>
</dbReference>
<evidence type="ECO:0000256" key="5">
    <source>
        <dbReference type="SAM" id="SignalP"/>
    </source>
</evidence>
<comment type="caution">
    <text evidence="7">The sequence shown here is derived from an EMBL/GenBank/DDBJ whole genome shotgun (WGS) entry which is preliminary data.</text>
</comment>
<dbReference type="CDD" id="cd06544">
    <property type="entry name" value="GH18_narbonin"/>
    <property type="match status" value="1"/>
</dbReference>
<dbReference type="Gene3D" id="3.20.20.80">
    <property type="entry name" value="Glycosidases"/>
    <property type="match status" value="1"/>
</dbReference>
<accession>A0AAD8N6G2</accession>
<gene>
    <name evidence="7" type="ORF">POM88_008372</name>
</gene>
<feature type="chain" id="PRO_5041920468" evidence="5">
    <location>
        <begin position="22"/>
        <end position="301"/>
    </location>
</feature>
<name>A0AAD8N6G2_9APIA</name>
<dbReference type="GO" id="GO:0004553">
    <property type="term" value="F:hydrolase activity, hydrolyzing O-glycosyl compounds"/>
    <property type="evidence" value="ECO:0007669"/>
    <property type="project" value="InterPro"/>
</dbReference>
<reference evidence="7" key="1">
    <citation type="submission" date="2023-02" db="EMBL/GenBank/DDBJ databases">
        <title>Genome of toxic invasive species Heracleum sosnowskyi carries increased number of genes despite the absence of recent whole-genome duplications.</title>
        <authorList>
            <person name="Schelkunov M."/>
            <person name="Shtratnikova V."/>
            <person name="Makarenko M."/>
            <person name="Klepikova A."/>
            <person name="Omelchenko D."/>
            <person name="Novikova G."/>
            <person name="Obukhova E."/>
            <person name="Bogdanov V."/>
            <person name="Penin A."/>
            <person name="Logacheva M."/>
        </authorList>
    </citation>
    <scope>NUCLEOTIDE SEQUENCE</scope>
    <source>
        <strain evidence="7">Hsosn_3</strain>
        <tissue evidence="7">Leaf</tissue>
    </source>
</reference>
<dbReference type="EMBL" id="JAUIZM010000002">
    <property type="protein sequence ID" value="KAK1398509.1"/>
    <property type="molecule type" value="Genomic_DNA"/>
</dbReference>
<feature type="signal peptide" evidence="5">
    <location>
        <begin position="1"/>
        <end position="21"/>
    </location>
</feature>
<reference evidence="7" key="2">
    <citation type="submission" date="2023-05" db="EMBL/GenBank/DDBJ databases">
        <authorList>
            <person name="Schelkunov M.I."/>
        </authorList>
    </citation>
    <scope>NUCLEOTIDE SEQUENCE</scope>
    <source>
        <strain evidence="7">Hsosn_3</strain>
        <tissue evidence="7">Leaf</tissue>
    </source>
</reference>
<feature type="domain" description="GH18" evidence="6">
    <location>
        <begin position="25"/>
        <end position="301"/>
    </location>
</feature>
<dbReference type="PANTHER" id="PTHR46476:SF8">
    <property type="entry name" value="CHITINASE 2-LIKE"/>
    <property type="match status" value="1"/>
</dbReference>
<dbReference type="AlphaFoldDB" id="A0AAD8N6G2"/>
<dbReference type="InterPro" id="IPR001579">
    <property type="entry name" value="Glyco_hydro_18_chit_AS"/>
</dbReference>
<evidence type="ECO:0000256" key="3">
    <source>
        <dbReference type="RuleBase" id="RU000489"/>
    </source>
</evidence>
<dbReference type="GO" id="GO:0005975">
    <property type="term" value="P:carbohydrate metabolic process"/>
    <property type="evidence" value="ECO:0007669"/>
    <property type="project" value="InterPro"/>
</dbReference>
<organism evidence="7 8">
    <name type="scientific">Heracleum sosnowskyi</name>
    <dbReference type="NCBI Taxonomy" id="360622"/>
    <lineage>
        <taxon>Eukaryota</taxon>
        <taxon>Viridiplantae</taxon>
        <taxon>Streptophyta</taxon>
        <taxon>Embryophyta</taxon>
        <taxon>Tracheophyta</taxon>
        <taxon>Spermatophyta</taxon>
        <taxon>Magnoliopsida</taxon>
        <taxon>eudicotyledons</taxon>
        <taxon>Gunneridae</taxon>
        <taxon>Pentapetalae</taxon>
        <taxon>asterids</taxon>
        <taxon>campanulids</taxon>
        <taxon>Apiales</taxon>
        <taxon>Apiaceae</taxon>
        <taxon>Apioideae</taxon>
        <taxon>apioid superclade</taxon>
        <taxon>Tordylieae</taxon>
        <taxon>Tordyliinae</taxon>
        <taxon>Heracleum</taxon>
    </lineage>
</organism>
<evidence type="ECO:0000256" key="1">
    <source>
        <dbReference type="ARBA" id="ARBA00022801"/>
    </source>
</evidence>
<evidence type="ECO:0000313" key="8">
    <source>
        <dbReference type="Proteomes" id="UP001237642"/>
    </source>
</evidence>
<dbReference type="PROSITE" id="PS51910">
    <property type="entry name" value="GH18_2"/>
    <property type="match status" value="1"/>
</dbReference>
<dbReference type="PROSITE" id="PS01095">
    <property type="entry name" value="GH18_1"/>
    <property type="match status" value="1"/>
</dbReference>
<protein>
    <submittedName>
        <fullName evidence="7">2S globulin, Glycoside hydrolase, chitinase active site protein</fullName>
    </submittedName>
</protein>
<dbReference type="SUPFAM" id="SSF51445">
    <property type="entry name" value="(Trans)glycosidases"/>
    <property type="match status" value="1"/>
</dbReference>
<dbReference type="Proteomes" id="UP001237642">
    <property type="component" value="Unassembled WGS sequence"/>
</dbReference>
<dbReference type="InterPro" id="IPR017853">
    <property type="entry name" value="GH"/>
</dbReference>
<dbReference type="InterPro" id="IPR001223">
    <property type="entry name" value="Glyco_hydro18_cat"/>
</dbReference>
<dbReference type="InterPro" id="IPR000677">
    <property type="entry name" value="Chitinase-like"/>
</dbReference>